<dbReference type="EMBL" id="BAAAVI010000018">
    <property type="protein sequence ID" value="GAA2870085.1"/>
    <property type="molecule type" value="Genomic_DNA"/>
</dbReference>
<proteinExistence type="predicted"/>
<name>A0ABN3VY71_9ACTN</name>
<keyword evidence="3" id="KW-1185">Reference proteome</keyword>
<protein>
    <submittedName>
        <fullName evidence="2">Uncharacterized protein</fullName>
    </submittedName>
</protein>
<dbReference type="Proteomes" id="UP001500831">
    <property type="component" value="Unassembled WGS sequence"/>
</dbReference>
<evidence type="ECO:0000256" key="1">
    <source>
        <dbReference type="SAM" id="SignalP"/>
    </source>
</evidence>
<feature type="signal peptide" evidence="1">
    <location>
        <begin position="1"/>
        <end position="37"/>
    </location>
</feature>
<dbReference type="RefSeq" id="WP_344971662.1">
    <property type="nucleotide sequence ID" value="NZ_BAAAVI010000018.1"/>
</dbReference>
<gene>
    <name evidence="2" type="ORF">GCM10010517_30220</name>
</gene>
<accession>A0ABN3VY71</accession>
<feature type="chain" id="PRO_5045115045" evidence="1">
    <location>
        <begin position="38"/>
        <end position="1051"/>
    </location>
</feature>
<reference evidence="2 3" key="1">
    <citation type="journal article" date="2019" name="Int. J. Syst. Evol. Microbiol.">
        <title>The Global Catalogue of Microorganisms (GCM) 10K type strain sequencing project: providing services to taxonomists for standard genome sequencing and annotation.</title>
        <authorList>
            <consortium name="The Broad Institute Genomics Platform"/>
            <consortium name="The Broad Institute Genome Sequencing Center for Infectious Disease"/>
            <person name="Wu L."/>
            <person name="Ma J."/>
        </authorList>
    </citation>
    <scope>NUCLEOTIDE SEQUENCE [LARGE SCALE GENOMIC DNA]</scope>
    <source>
        <strain evidence="2 3">JCM 6242</strain>
    </source>
</reference>
<evidence type="ECO:0000313" key="3">
    <source>
        <dbReference type="Proteomes" id="UP001500831"/>
    </source>
</evidence>
<organism evidence="2 3">
    <name type="scientific">Streptosporangium fragile</name>
    <dbReference type="NCBI Taxonomy" id="46186"/>
    <lineage>
        <taxon>Bacteria</taxon>
        <taxon>Bacillati</taxon>
        <taxon>Actinomycetota</taxon>
        <taxon>Actinomycetes</taxon>
        <taxon>Streptosporangiales</taxon>
        <taxon>Streptosporangiaceae</taxon>
        <taxon>Streptosporangium</taxon>
    </lineage>
</organism>
<comment type="caution">
    <text evidence="2">The sequence shown here is derived from an EMBL/GenBank/DDBJ whole genome shotgun (WGS) entry which is preliminary data.</text>
</comment>
<keyword evidence="1" id="KW-0732">Signal</keyword>
<sequence>MRRRRKGTARLSRALAAMLAFVLTATLLQGVPAVASAAPSPEETKALNNRLHALNMRLHSPNFYKNVVLSSLLVGWSKSSPGKSEEEIVQDLLDMSNHIDGMMKGAGGFSLTNAAQTLGKLSQMVSGHPKLAPAATALSTVFQGFAVAPAQEYDSWQNAVAANQLLSKEAGVTLDKWNGRVAGDVRDMAEKLGPDNPYVKVWNGQIGFFAGITANATTEELLADPQLKSMMDIEAILQYQKNDERYKQEIVKQLARLLERNNGNIRKAIYAIDGLQNGYDGAFDWRSHTPPPPPSAYETALEESKKRQEDIDAVAQGIGLLTTLIGFADEKAAKQAAGVGAAAIRIATAVNEYLPKIAGKGIGKAIFSMGTAALTGNVISAISDLLPLFQAGQPTPEQLIMEQLGQLRQEVANLHNAMNEQFSRVNEALNVIYGDMMGKFDEILKLQQATVAQLTQIQGQLQGIQQSVDTWAAEIIKSLQNTNLKDARAAMNRYIGYEKTYGKPIPTLDEYAAVMNELHFSAVTQAREEPFVPSPSNYLQHEGNPVALLDTYEASGGADGFLSWYGKKRHTWPAQASNPPNLAVWLTMAHGYVRMAMENQNYAKQIDGQRTADIVARGLEIESAARELSKPLAEPRADGTRTNDLFTGLTGDYKKAVADLSEELKRIQKEVTDGKGYRLFGTADQALPAGTTPDGPATVPSCAPTVPRDLARPSVVSQAQLPNAILMALYAFPEADRPTLTLCHTSGLTNEQSSVTDQVLTRTADLSVVMKMQLTWPNGTAQTYRTWSFSQPLGVICRTRLGQIPPGDTTVYFCNQQSYYLDRWVENGYKKYFEAKATVTSDEAILTDARDRAARFLTGRQKTYYDRVVSDLTTAGKPLFEANAKVTRAMRLLQAYTRSGWATALGKDEIMQTVLTGAERLPSDVGGDTVITDVFRRAKQNYEQCAPSGEAGSPCTSPVSFDPFVGQSHQWLLDCTSWYGRSRLPVDEWTADPIGNTVLAFARYGTDVLRSRYEQHSKELVEGLYTEGVPQVKDAVSLLQGIDGMFRVPAA</sequence>
<evidence type="ECO:0000313" key="2">
    <source>
        <dbReference type="EMBL" id="GAA2870085.1"/>
    </source>
</evidence>